<reference evidence="1 2" key="1">
    <citation type="submission" date="2019-08" db="EMBL/GenBank/DDBJ databases">
        <title>Massilia golmudensis sp. nov., isolated from sand in the Qinghai-Tibetan Plateau.</title>
        <authorList>
            <person name="Zhang B."/>
        </authorList>
    </citation>
    <scope>NUCLEOTIDE SEQUENCE [LARGE SCALE GENOMIC DNA]</scope>
    <source>
        <strain evidence="1 2">GEM5</strain>
    </source>
</reference>
<name>A0A5C7G5R9_9BURK</name>
<gene>
    <name evidence="1" type="ORF">FVD38_07510</name>
</gene>
<evidence type="ECO:0000313" key="2">
    <source>
        <dbReference type="Proteomes" id="UP000321413"/>
    </source>
</evidence>
<comment type="caution">
    <text evidence="1">The sequence shown here is derived from an EMBL/GenBank/DDBJ whole genome shotgun (WGS) entry which is preliminary data.</text>
</comment>
<organism evidence="1 2">
    <name type="scientific">Massilia arenae</name>
    <dbReference type="NCBI Taxonomy" id="2603288"/>
    <lineage>
        <taxon>Bacteria</taxon>
        <taxon>Pseudomonadati</taxon>
        <taxon>Pseudomonadota</taxon>
        <taxon>Betaproteobacteria</taxon>
        <taxon>Burkholderiales</taxon>
        <taxon>Oxalobacteraceae</taxon>
        <taxon>Telluria group</taxon>
        <taxon>Massilia</taxon>
    </lineage>
</organism>
<proteinExistence type="predicted"/>
<evidence type="ECO:0000313" key="1">
    <source>
        <dbReference type="EMBL" id="TXG00607.1"/>
    </source>
</evidence>
<dbReference type="EMBL" id="VPFD01000006">
    <property type="protein sequence ID" value="TXG00607.1"/>
    <property type="molecule type" value="Genomic_DNA"/>
</dbReference>
<dbReference type="AlphaFoldDB" id="A0A5C7G5R9"/>
<sequence length="134" mass="14420">MAATINRTDAILATMMRRFLTCMLMMLAFQFTWSAISAYCMHETGRAAQHLGHHQHKTDAHDQVAAADDGKPASTKKIAQHSHCSSCAHAVLAPAAVQTAPYLTMAHSAPVGPNVSYASVTQVPPERPQWPAAV</sequence>
<evidence type="ECO:0008006" key="3">
    <source>
        <dbReference type="Google" id="ProtNLM"/>
    </source>
</evidence>
<keyword evidence="2" id="KW-1185">Reference proteome</keyword>
<dbReference type="Proteomes" id="UP000321413">
    <property type="component" value="Unassembled WGS sequence"/>
</dbReference>
<dbReference type="RefSeq" id="WP_147934248.1">
    <property type="nucleotide sequence ID" value="NZ_VPFD01000006.1"/>
</dbReference>
<accession>A0A5C7G5R9</accession>
<protein>
    <recommendedName>
        <fullName evidence="3">DUF2946 domain-containing protein</fullName>
    </recommendedName>
</protein>